<sequence>MLEDWSLVFCPIPPSISPIFASCTKNQNRFPIPCLRRDLWPCWLLERLESEHGGKQSKRRKRMKNKLLVIGWDAADWSVLNPLLQSGKMPALARLMSGGFHGKLASLQPMLSPLLWTSIATGVRPHQHGVLNFVEVDPQGDSVRAVRGSSRKVKTYWEILYERGVKSNVIGWWPSHPAGNSGGVQVSNFYNRSGDVELDPLLEGTVFPPKKSDEYASLRVHATEMTSRILAPFFPHADTLDGSDGLLSSCAKIIADASSIQAAVTEAMATTEWDVTSVYWDALDHFKHVAMKYHPPRAKDVSEEDFKKYSGVVEAGYRFHDMMLDRLLDLAGDDCHVLLLSDHGFTTGEERLSNTPDIPGGPAAEHHPFGILVGKGPEWKTGEVYGHSLLDICPAILHLFRAPLAENFEGRLPREWWKHPYSSKSVASYPIESEALAGSSQDERRLLSDLQALGYISLPDDDALAKRAVEGDSRYNKVTSLLDGRLLQSAENESERLFMDFPNESRFAYQYLGILLMTNDVRFSSELTRISARFPSISAQYFHGMEALRSGFPGKAVQYFNEVLVNVGSQPNIEVSIAKALHSSGATNEAIEILKKASEAHSRLPFAPLALAVIYDQIGDSSKVIIYAITAIERTFYLPEAHALVAKNSLNLGDVESAEAAYRLLLHMRPSDEVSRKALQQILKDSGRSEEANSLHREEQSPQIIVTGWPRSGSSMMMLMLEATGLELFRDTHREADDSNPYGYFEHEAITRTHVDASWLDLAKGKVAKVLHPQFRQLPGDRSYLVIWMDRPLTEVVLSQEVMLGKEKETVMNHFPFGKAMQMQVEMDATLSWAESAGNMQMLRVSHNHCLLHTKEVVQSVVDFLEKGGVHRTWNFEAMENAVDSALYRSRLT</sequence>
<name>A0A6L3ZI95_9FLAO</name>
<proteinExistence type="predicted"/>
<dbReference type="SUPFAM" id="SSF53649">
    <property type="entry name" value="Alkaline phosphatase-like"/>
    <property type="match status" value="1"/>
</dbReference>
<dbReference type="OrthoDB" id="9779418at2"/>
<dbReference type="InterPro" id="IPR017850">
    <property type="entry name" value="Alkaline_phosphatase_core_sf"/>
</dbReference>
<dbReference type="InterPro" id="IPR002591">
    <property type="entry name" value="Phosphodiest/P_Trfase"/>
</dbReference>
<dbReference type="SUPFAM" id="SSF48452">
    <property type="entry name" value="TPR-like"/>
    <property type="match status" value="1"/>
</dbReference>
<dbReference type="Pfam" id="PF01663">
    <property type="entry name" value="Phosphodiest"/>
    <property type="match status" value="1"/>
</dbReference>
<protein>
    <submittedName>
        <fullName evidence="1">Uncharacterized protein</fullName>
    </submittedName>
</protein>
<dbReference type="Gene3D" id="1.25.40.10">
    <property type="entry name" value="Tetratricopeptide repeat domain"/>
    <property type="match status" value="1"/>
</dbReference>
<dbReference type="InterPro" id="IPR011990">
    <property type="entry name" value="TPR-like_helical_dom_sf"/>
</dbReference>
<dbReference type="Proteomes" id="UP000484164">
    <property type="component" value="Unassembled WGS sequence"/>
</dbReference>
<dbReference type="EMBL" id="WBVQ01000001">
    <property type="protein sequence ID" value="KAB2817298.1"/>
    <property type="molecule type" value="Genomic_DNA"/>
</dbReference>
<accession>A0A6L3ZI95</accession>
<comment type="caution">
    <text evidence="1">The sequence shown here is derived from an EMBL/GenBank/DDBJ whole genome shotgun (WGS) entry which is preliminary data.</text>
</comment>
<reference evidence="1 2" key="1">
    <citation type="submission" date="2019-10" db="EMBL/GenBank/DDBJ databases">
        <title>Genome sequence of Phaeocystidibacter marisrubri JCM30614 (type strain).</title>
        <authorList>
            <person name="Bowman J.P."/>
        </authorList>
    </citation>
    <scope>NUCLEOTIDE SEQUENCE [LARGE SCALE GENOMIC DNA]</scope>
    <source>
        <strain evidence="1 2">JCM 30614</strain>
    </source>
</reference>
<keyword evidence="2" id="KW-1185">Reference proteome</keyword>
<gene>
    <name evidence="1" type="ORF">F8C82_02590</name>
</gene>
<dbReference type="AlphaFoldDB" id="A0A6L3ZI95"/>
<evidence type="ECO:0000313" key="1">
    <source>
        <dbReference type="EMBL" id="KAB2817298.1"/>
    </source>
</evidence>
<organism evidence="1 2">
    <name type="scientific">Phaeocystidibacter marisrubri</name>
    <dbReference type="NCBI Taxonomy" id="1577780"/>
    <lineage>
        <taxon>Bacteria</taxon>
        <taxon>Pseudomonadati</taxon>
        <taxon>Bacteroidota</taxon>
        <taxon>Flavobacteriia</taxon>
        <taxon>Flavobacteriales</taxon>
        <taxon>Phaeocystidibacteraceae</taxon>
        <taxon>Phaeocystidibacter</taxon>
    </lineage>
</organism>
<dbReference type="SUPFAM" id="SSF52540">
    <property type="entry name" value="P-loop containing nucleoside triphosphate hydrolases"/>
    <property type="match status" value="1"/>
</dbReference>
<evidence type="ECO:0000313" key="2">
    <source>
        <dbReference type="Proteomes" id="UP000484164"/>
    </source>
</evidence>
<dbReference type="InterPro" id="IPR027417">
    <property type="entry name" value="P-loop_NTPase"/>
</dbReference>
<dbReference type="Gene3D" id="3.40.720.10">
    <property type="entry name" value="Alkaline Phosphatase, subunit A"/>
    <property type="match status" value="1"/>
</dbReference>